<comment type="caution">
    <text evidence="3">The sequence shown here is derived from an EMBL/GenBank/DDBJ whole genome shotgun (WGS) entry which is preliminary data.</text>
</comment>
<proteinExistence type="predicted"/>
<organism evidence="3 4">
    <name type="scientific">Cardiocondyla obscurior</name>
    <dbReference type="NCBI Taxonomy" id="286306"/>
    <lineage>
        <taxon>Eukaryota</taxon>
        <taxon>Metazoa</taxon>
        <taxon>Ecdysozoa</taxon>
        <taxon>Arthropoda</taxon>
        <taxon>Hexapoda</taxon>
        <taxon>Insecta</taxon>
        <taxon>Pterygota</taxon>
        <taxon>Neoptera</taxon>
        <taxon>Endopterygota</taxon>
        <taxon>Hymenoptera</taxon>
        <taxon>Apocrita</taxon>
        <taxon>Aculeata</taxon>
        <taxon>Formicoidea</taxon>
        <taxon>Formicidae</taxon>
        <taxon>Myrmicinae</taxon>
        <taxon>Cardiocondyla</taxon>
    </lineage>
</organism>
<evidence type="ECO:0000313" key="3">
    <source>
        <dbReference type="EMBL" id="KAL0100453.1"/>
    </source>
</evidence>
<evidence type="ECO:0000259" key="2">
    <source>
        <dbReference type="PROSITE" id="PS50020"/>
    </source>
</evidence>
<sequence length="421" mass="46376">MHSLESVTDFDTDDDEYPANDGDYIVYSSSSSGNGSNISDNDTTSCGDSVTVSSRACRVREFGDFEENYGWIQCRSKSFPDRTYYYNTRSGCSTWCRPVSRFIDLPFVSIKRQVNYADNVLESTTDLELMTVSDDEKENTSERGLRHGDLAKSLIGISDVIKRYYNAPEIGETLDANNTNSSVDERADERREEWQRTGDENNDAEDAAGSPLYAANFLETELFVGKDTVDTEGSSRIFSSPLMKENARLSSTRCGSVLYGVPRLKRIKLESQLVKQRRTRVTRVPAGPRRIISDMYGVRTISYDLPESDQACKVKWFTTTTLSASDSDSGASVLHSPSRRETKTPWSFKFDIGRNLRQPLLSESSSSPSSRSDTSSNSSSSCSCSCSSSSSSNSSSSSSSNSSSSSSSSPGPSSRLSTRKI</sequence>
<dbReference type="SUPFAM" id="SSF51045">
    <property type="entry name" value="WW domain"/>
    <property type="match status" value="1"/>
</dbReference>
<name>A0AAW2E9T5_9HYME</name>
<dbReference type="EMBL" id="JADYXP020000026">
    <property type="protein sequence ID" value="KAL0100453.1"/>
    <property type="molecule type" value="Genomic_DNA"/>
</dbReference>
<dbReference type="PROSITE" id="PS50020">
    <property type="entry name" value="WW_DOMAIN_2"/>
    <property type="match status" value="1"/>
</dbReference>
<keyword evidence="4" id="KW-1185">Reference proteome</keyword>
<dbReference type="InterPro" id="IPR036020">
    <property type="entry name" value="WW_dom_sf"/>
</dbReference>
<accession>A0AAW2E9T5</accession>
<reference evidence="3 4" key="1">
    <citation type="submission" date="2023-03" db="EMBL/GenBank/DDBJ databases">
        <title>High recombination rates correlate with genetic variation in Cardiocondyla obscurior ants.</title>
        <authorList>
            <person name="Errbii M."/>
        </authorList>
    </citation>
    <scope>NUCLEOTIDE SEQUENCE [LARGE SCALE GENOMIC DNA]</scope>
    <source>
        <strain evidence="3">Alpha-2009</strain>
        <tissue evidence="3">Whole body</tissue>
    </source>
</reference>
<feature type="compositionally biased region" description="Basic and acidic residues" evidence="1">
    <location>
        <begin position="183"/>
        <end position="199"/>
    </location>
</feature>
<dbReference type="Proteomes" id="UP001430953">
    <property type="component" value="Unassembled WGS sequence"/>
</dbReference>
<dbReference type="AlphaFoldDB" id="A0AAW2E9T5"/>
<protein>
    <recommendedName>
        <fullName evidence="2">WW domain-containing protein</fullName>
    </recommendedName>
</protein>
<feature type="compositionally biased region" description="Low complexity" evidence="1">
    <location>
        <begin position="362"/>
        <end position="414"/>
    </location>
</feature>
<evidence type="ECO:0000313" key="4">
    <source>
        <dbReference type="Proteomes" id="UP001430953"/>
    </source>
</evidence>
<feature type="region of interest" description="Disordered" evidence="1">
    <location>
        <begin position="359"/>
        <end position="421"/>
    </location>
</feature>
<feature type="region of interest" description="Disordered" evidence="1">
    <location>
        <begin position="172"/>
        <end position="208"/>
    </location>
</feature>
<dbReference type="InterPro" id="IPR001202">
    <property type="entry name" value="WW_dom"/>
</dbReference>
<gene>
    <name evidence="3" type="ORF">PUN28_019649</name>
</gene>
<evidence type="ECO:0000256" key="1">
    <source>
        <dbReference type="SAM" id="MobiDB-lite"/>
    </source>
</evidence>
<feature type="domain" description="WW" evidence="2">
    <location>
        <begin position="70"/>
        <end position="100"/>
    </location>
</feature>